<comment type="caution">
    <text evidence="2">The sequence shown here is derived from an EMBL/GenBank/DDBJ whole genome shotgun (WGS) entry which is preliminary data.</text>
</comment>
<dbReference type="GO" id="GO:0032259">
    <property type="term" value="P:methylation"/>
    <property type="evidence" value="ECO:0007669"/>
    <property type="project" value="UniProtKB-KW"/>
</dbReference>
<dbReference type="SUPFAM" id="SSF53335">
    <property type="entry name" value="S-adenosyl-L-methionine-dependent methyltransferases"/>
    <property type="match status" value="1"/>
</dbReference>
<name>A0ABT5U7I9_9GAMM</name>
<dbReference type="Pfam" id="PF13649">
    <property type="entry name" value="Methyltransf_25"/>
    <property type="match status" value="1"/>
</dbReference>
<dbReference type="EMBL" id="JAPMOU010000010">
    <property type="protein sequence ID" value="MDE1462287.1"/>
    <property type="molecule type" value="Genomic_DNA"/>
</dbReference>
<proteinExistence type="predicted"/>
<organism evidence="2 3">
    <name type="scientific">Spartinivicinus poritis</name>
    <dbReference type="NCBI Taxonomy" id="2994640"/>
    <lineage>
        <taxon>Bacteria</taxon>
        <taxon>Pseudomonadati</taxon>
        <taxon>Pseudomonadota</taxon>
        <taxon>Gammaproteobacteria</taxon>
        <taxon>Oceanospirillales</taxon>
        <taxon>Zooshikellaceae</taxon>
        <taxon>Spartinivicinus</taxon>
    </lineage>
</organism>
<keyword evidence="2" id="KW-0489">Methyltransferase</keyword>
<dbReference type="GO" id="GO:0008168">
    <property type="term" value="F:methyltransferase activity"/>
    <property type="evidence" value="ECO:0007669"/>
    <property type="project" value="UniProtKB-KW"/>
</dbReference>
<feature type="domain" description="Methyltransferase" evidence="1">
    <location>
        <begin position="50"/>
        <end position="133"/>
    </location>
</feature>
<evidence type="ECO:0000313" key="3">
    <source>
        <dbReference type="Proteomes" id="UP001528823"/>
    </source>
</evidence>
<gene>
    <name evidence="2" type="ORF">ORQ98_09905</name>
</gene>
<protein>
    <submittedName>
        <fullName evidence="2">Pseudaminic acid biosynthesis-associated methylase</fullName>
    </submittedName>
</protein>
<sequence>MTAFKTEQEDFWFGEFGDKYITRNDENKYLSSNISLFSKILSKTKQVTSVVEFGCNIGLNLKAIDQLTNNIRLIGIEINHSAVEKLKSWKKAEVLEGSILDYESKEKFDFCLTKGVLIHMNPEYLSKVYDKLYYFSKKYICICEYYNPTPVSLSYRGHNERLFKRDFASEMLDRFSDLELVDYGFCYHRDSNYPQDDITWFLLKKHEI</sequence>
<dbReference type="InterPro" id="IPR020027">
    <property type="entry name" value="Pseudamin_synth-assoc_MeTrfase"/>
</dbReference>
<accession>A0ABT5U7I9</accession>
<dbReference type="InterPro" id="IPR041698">
    <property type="entry name" value="Methyltransf_25"/>
</dbReference>
<reference evidence="2 3" key="1">
    <citation type="submission" date="2022-11" db="EMBL/GenBank/DDBJ databases">
        <title>Spartinivicinus poritis sp. nov., isolated from scleractinian coral Porites lutea.</title>
        <authorList>
            <person name="Zhang G."/>
            <person name="Cai L."/>
            <person name="Wei Q."/>
        </authorList>
    </citation>
    <scope>NUCLEOTIDE SEQUENCE [LARGE SCALE GENOMIC DNA]</scope>
    <source>
        <strain evidence="2 3">A2-2</strain>
    </source>
</reference>
<dbReference type="Proteomes" id="UP001528823">
    <property type="component" value="Unassembled WGS sequence"/>
</dbReference>
<dbReference type="RefSeq" id="WP_274688643.1">
    <property type="nucleotide sequence ID" value="NZ_JAPMOU010000010.1"/>
</dbReference>
<dbReference type="InterPro" id="IPR029063">
    <property type="entry name" value="SAM-dependent_MTases_sf"/>
</dbReference>
<evidence type="ECO:0000259" key="1">
    <source>
        <dbReference type="Pfam" id="PF13649"/>
    </source>
</evidence>
<dbReference type="NCBIfam" id="TIGR03587">
    <property type="entry name" value="Pse_Me-ase"/>
    <property type="match status" value="1"/>
</dbReference>
<dbReference type="CDD" id="cd02440">
    <property type="entry name" value="AdoMet_MTases"/>
    <property type="match status" value="1"/>
</dbReference>
<dbReference type="Gene3D" id="3.40.50.150">
    <property type="entry name" value="Vaccinia Virus protein VP39"/>
    <property type="match status" value="1"/>
</dbReference>
<keyword evidence="3" id="KW-1185">Reference proteome</keyword>
<evidence type="ECO:0000313" key="2">
    <source>
        <dbReference type="EMBL" id="MDE1462287.1"/>
    </source>
</evidence>
<keyword evidence="2" id="KW-0808">Transferase</keyword>